<proteinExistence type="predicted"/>
<keyword evidence="1" id="KW-0067">ATP-binding</keyword>
<comment type="caution">
    <text evidence="3">The sequence shown here is derived from an EMBL/GenBank/DDBJ whole genome shotgun (WGS) entry which is preliminary data.</text>
</comment>
<dbReference type="GO" id="GO:0009432">
    <property type="term" value="P:SOS response"/>
    <property type="evidence" value="ECO:0007669"/>
    <property type="project" value="TreeGrafter"/>
</dbReference>
<dbReference type="PANTHER" id="PTHR21621">
    <property type="entry name" value="RIBOSOMAL PROTEIN S6 MODIFICATION PROTEIN"/>
    <property type="match status" value="1"/>
</dbReference>
<dbReference type="Gene3D" id="3.30.470.20">
    <property type="entry name" value="ATP-grasp fold, B domain"/>
    <property type="match status" value="1"/>
</dbReference>
<dbReference type="PROSITE" id="PS50975">
    <property type="entry name" value="ATP_GRASP"/>
    <property type="match status" value="1"/>
</dbReference>
<dbReference type="Gene3D" id="3.30.1490.20">
    <property type="entry name" value="ATP-grasp fold, A domain"/>
    <property type="match status" value="1"/>
</dbReference>
<name>A0A2H0B813_9BACT</name>
<reference evidence="3 4" key="1">
    <citation type="submission" date="2017-09" db="EMBL/GenBank/DDBJ databases">
        <title>Depth-based differentiation of microbial function through sediment-hosted aquifers and enrichment of novel symbionts in the deep terrestrial subsurface.</title>
        <authorList>
            <person name="Probst A.J."/>
            <person name="Ladd B."/>
            <person name="Jarett J.K."/>
            <person name="Geller-Mcgrath D.E."/>
            <person name="Sieber C.M."/>
            <person name="Emerson J.B."/>
            <person name="Anantharaman K."/>
            <person name="Thomas B.C."/>
            <person name="Malmstrom R."/>
            <person name="Stieglmeier M."/>
            <person name="Klingl A."/>
            <person name="Woyke T."/>
            <person name="Ryan C.M."/>
            <person name="Banfield J.F."/>
        </authorList>
    </citation>
    <scope>NUCLEOTIDE SEQUENCE [LARGE SCALE GENOMIC DNA]</scope>
    <source>
        <strain evidence="3">CG23_combo_of_CG06-09_8_20_14_all_34_8</strain>
    </source>
</reference>
<evidence type="ECO:0000259" key="2">
    <source>
        <dbReference type="PROSITE" id="PS50975"/>
    </source>
</evidence>
<keyword evidence="1" id="KW-0547">Nucleotide-binding</keyword>
<dbReference type="GO" id="GO:0046872">
    <property type="term" value="F:metal ion binding"/>
    <property type="evidence" value="ECO:0007669"/>
    <property type="project" value="InterPro"/>
</dbReference>
<dbReference type="GO" id="GO:0005737">
    <property type="term" value="C:cytoplasm"/>
    <property type="evidence" value="ECO:0007669"/>
    <property type="project" value="TreeGrafter"/>
</dbReference>
<dbReference type="InterPro" id="IPR011761">
    <property type="entry name" value="ATP-grasp"/>
</dbReference>
<dbReference type="PANTHER" id="PTHR21621:SF0">
    <property type="entry name" value="BETA-CITRYLGLUTAMATE SYNTHASE B-RELATED"/>
    <property type="match status" value="1"/>
</dbReference>
<sequence>MKKILNSLCADLYLDAAVKLNLEYEIINKDCLLYRIFNHEKELIFKNGALSLNSQVAVRIAKNKHEASIILGSNNIPTPQFKVFRNKKLAIAYAMQRVKLKNKIVIKPTDGKSAHGVYIDPKTEKQITNSVIEAFSNNSHIMVEDYIKGKNYRVTLFQGEIMAVTWRRPGFVIGDGINTIEQLIKIKNLKRKKITYPQIILRPRDIFYLKTKNFFLLSIPQKGQMVKLQLGCDMDIGGERKHIKISLIPQINQDLFKNIYKYSYHKLLGIDLIINDITHPYTEQSCAVNEINSAPDMAVHYFDQIPTDNYAALKILNQYF</sequence>
<accession>A0A2H0B813</accession>
<feature type="domain" description="ATP-grasp" evidence="2">
    <location>
        <begin position="68"/>
        <end position="320"/>
    </location>
</feature>
<gene>
    <name evidence="3" type="ORF">COX08_03070</name>
</gene>
<dbReference type="AlphaFoldDB" id="A0A2H0B813"/>
<evidence type="ECO:0000313" key="3">
    <source>
        <dbReference type="EMBL" id="PIP53068.1"/>
    </source>
</evidence>
<dbReference type="GO" id="GO:0005524">
    <property type="term" value="F:ATP binding"/>
    <property type="evidence" value="ECO:0007669"/>
    <property type="project" value="UniProtKB-UniRule"/>
</dbReference>
<protein>
    <recommendedName>
        <fullName evidence="2">ATP-grasp domain-containing protein</fullName>
    </recommendedName>
</protein>
<dbReference type="Proteomes" id="UP000229459">
    <property type="component" value="Unassembled WGS sequence"/>
</dbReference>
<dbReference type="GO" id="GO:0018169">
    <property type="term" value="F:ribosomal S6-glutamic acid ligase activity"/>
    <property type="evidence" value="ECO:0007669"/>
    <property type="project" value="TreeGrafter"/>
</dbReference>
<evidence type="ECO:0000313" key="4">
    <source>
        <dbReference type="Proteomes" id="UP000229459"/>
    </source>
</evidence>
<dbReference type="EMBL" id="PCSR01000073">
    <property type="protein sequence ID" value="PIP53068.1"/>
    <property type="molecule type" value="Genomic_DNA"/>
</dbReference>
<feature type="non-terminal residue" evidence="3">
    <location>
        <position position="320"/>
    </location>
</feature>
<evidence type="ECO:0000256" key="1">
    <source>
        <dbReference type="PROSITE-ProRule" id="PRU00409"/>
    </source>
</evidence>
<dbReference type="SUPFAM" id="SSF56059">
    <property type="entry name" value="Glutathione synthetase ATP-binding domain-like"/>
    <property type="match status" value="1"/>
</dbReference>
<dbReference type="InterPro" id="IPR013815">
    <property type="entry name" value="ATP_grasp_subdomain_1"/>
</dbReference>
<organism evidence="3 4">
    <name type="scientific">Candidatus Beckwithbacteria bacterium CG23_combo_of_CG06-09_8_20_14_all_34_8</name>
    <dbReference type="NCBI Taxonomy" id="1974497"/>
    <lineage>
        <taxon>Bacteria</taxon>
        <taxon>Candidatus Beckwithiibacteriota</taxon>
    </lineage>
</organism>